<dbReference type="EC" id="4.2.1.19" evidence="6 7"/>
<evidence type="ECO:0000256" key="7">
    <source>
        <dbReference type="RuleBase" id="RU000599"/>
    </source>
</evidence>
<keyword evidence="4 6" id="KW-0368">Histidine biosynthesis</keyword>
<dbReference type="HAMAP" id="MF_00076">
    <property type="entry name" value="HisB"/>
    <property type="match status" value="1"/>
</dbReference>
<dbReference type="InterPro" id="IPR000807">
    <property type="entry name" value="ImidazoleglycerolP_deHydtase"/>
</dbReference>
<dbReference type="FunFam" id="3.30.230.40:FF:000003">
    <property type="entry name" value="Imidazoleglycerol-phosphate dehydratase HisB"/>
    <property type="match status" value="1"/>
</dbReference>
<proteinExistence type="inferred from homology"/>
<evidence type="ECO:0000313" key="8">
    <source>
        <dbReference type="EMBL" id="SIQ93437.1"/>
    </source>
</evidence>
<evidence type="ECO:0000256" key="4">
    <source>
        <dbReference type="ARBA" id="ARBA00023102"/>
    </source>
</evidence>
<keyword evidence="9" id="KW-1185">Reference proteome</keyword>
<dbReference type="Gene3D" id="3.30.230.40">
    <property type="entry name" value="Imidazole glycerol phosphate dehydratase, domain 1"/>
    <property type="match status" value="2"/>
</dbReference>
<evidence type="ECO:0000256" key="5">
    <source>
        <dbReference type="ARBA" id="ARBA00023239"/>
    </source>
</evidence>
<evidence type="ECO:0000256" key="3">
    <source>
        <dbReference type="ARBA" id="ARBA00022605"/>
    </source>
</evidence>
<protein>
    <recommendedName>
        <fullName evidence="2 6">Imidazoleglycerol-phosphate dehydratase</fullName>
        <shortName evidence="6">IGPD</shortName>
        <ecNumber evidence="6 7">4.2.1.19</ecNumber>
    </recommendedName>
</protein>
<dbReference type="CDD" id="cd07914">
    <property type="entry name" value="IGPD"/>
    <property type="match status" value="1"/>
</dbReference>
<dbReference type="SUPFAM" id="SSF54211">
    <property type="entry name" value="Ribosomal protein S5 domain 2-like"/>
    <property type="match status" value="2"/>
</dbReference>
<dbReference type="PROSITE" id="PS00954">
    <property type="entry name" value="IGP_DEHYDRATASE_1"/>
    <property type="match status" value="1"/>
</dbReference>
<dbReference type="PANTHER" id="PTHR23133:SF2">
    <property type="entry name" value="IMIDAZOLEGLYCEROL-PHOSPHATE DEHYDRATASE"/>
    <property type="match status" value="1"/>
</dbReference>
<evidence type="ECO:0000256" key="6">
    <source>
        <dbReference type="HAMAP-Rule" id="MF_00076"/>
    </source>
</evidence>
<evidence type="ECO:0000256" key="2">
    <source>
        <dbReference type="ARBA" id="ARBA00016664"/>
    </source>
</evidence>
<dbReference type="EMBL" id="FTNC01000010">
    <property type="protein sequence ID" value="SIQ93437.1"/>
    <property type="molecule type" value="Genomic_DNA"/>
</dbReference>
<dbReference type="GO" id="GO:0004424">
    <property type="term" value="F:imidazoleglycerol-phosphate dehydratase activity"/>
    <property type="evidence" value="ECO:0007669"/>
    <property type="project" value="UniProtKB-UniRule"/>
</dbReference>
<accession>A0A1N6WTM1</accession>
<dbReference type="UniPathway" id="UPA00031">
    <property type="reaction ID" value="UER00011"/>
</dbReference>
<dbReference type="NCBIfam" id="NF002114">
    <property type="entry name" value="PRK00951.2-4"/>
    <property type="match status" value="1"/>
</dbReference>
<comment type="similarity">
    <text evidence="6 7">Belongs to the imidazoleglycerol-phosphate dehydratase family.</text>
</comment>
<gene>
    <name evidence="6" type="primary">hisB</name>
    <name evidence="8" type="ORF">SAMN05421834_11061</name>
</gene>
<dbReference type="NCBIfam" id="NF002111">
    <property type="entry name" value="PRK00951.2-1"/>
    <property type="match status" value="1"/>
</dbReference>
<dbReference type="GO" id="GO:0000105">
    <property type="term" value="P:L-histidine biosynthetic process"/>
    <property type="evidence" value="ECO:0007669"/>
    <property type="project" value="UniProtKB-UniRule"/>
</dbReference>
<dbReference type="GO" id="GO:0005737">
    <property type="term" value="C:cytoplasm"/>
    <property type="evidence" value="ECO:0007669"/>
    <property type="project" value="UniProtKB-SubCell"/>
</dbReference>
<dbReference type="RefSeq" id="WP_076544913.1">
    <property type="nucleotide sequence ID" value="NZ_FTNC01000010.1"/>
</dbReference>
<organism evidence="8 9">
    <name type="scientific">Halanaerobium kushneri</name>
    <dbReference type="NCBI Taxonomy" id="56779"/>
    <lineage>
        <taxon>Bacteria</taxon>
        <taxon>Bacillati</taxon>
        <taxon>Bacillota</taxon>
        <taxon>Clostridia</taxon>
        <taxon>Halanaerobiales</taxon>
        <taxon>Halanaerobiaceae</taxon>
        <taxon>Halanaerobium</taxon>
    </lineage>
</organism>
<keyword evidence="3 6" id="KW-0028">Amino-acid biosynthesis</keyword>
<dbReference type="OrthoDB" id="9790411at2"/>
<sequence>MSRDRVAVEQRKTKETEIIASVNLDGEGRSDIKTGVGFFDHMLDQIARHGDIDLELSVKGDLHIDQHHTIEDTGIALGRAFAQALGDKKGISRFSSALVPLDETLVRAVVDISGRPYLYTDLPFSREMVGDFPSEMVVEFMRAFAFNAGITLHLEILHGDNCHHQVEAVFKALARALKDAVQIESDKIPSTKGVL</sequence>
<comment type="subcellular location">
    <subcellularLocation>
        <location evidence="6 7">Cytoplasm</location>
    </subcellularLocation>
</comment>
<dbReference type="Proteomes" id="UP000185669">
    <property type="component" value="Unassembled WGS sequence"/>
</dbReference>
<keyword evidence="6" id="KW-0963">Cytoplasm</keyword>
<dbReference type="Pfam" id="PF00475">
    <property type="entry name" value="IGPD"/>
    <property type="match status" value="1"/>
</dbReference>
<reference evidence="9" key="1">
    <citation type="submission" date="2017-01" db="EMBL/GenBank/DDBJ databases">
        <authorList>
            <person name="Varghese N."/>
            <person name="Submissions S."/>
        </authorList>
    </citation>
    <scope>NUCLEOTIDE SEQUENCE [LARGE SCALE GENOMIC DNA]</scope>
    <source>
        <strain evidence="9">ATCC 700103</strain>
    </source>
</reference>
<dbReference type="AlphaFoldDB" id="A0A1N6WTM1"/>
<comment type="catalytic activity">
    <reaction evidence="6 7">
        <text>D-erythro-1-(imidazol-4-yl)glycerol 3-phosphate = 3-(imidazol-4-yl)-2-oxopropyl phosphate + H2O</text>
        <dbReference type="Rhea" id="RHEA:11040"/>
        <dbReference type="ChEBI" id="CHEBI:15377"/>
        <dbReference type="ChEBI" id="CHEBI:57766"/>
        <dbReference type="ChEBI" id="CHEBI:58278"/>
        <dbReference type="EC" id="4.2.1.19"/>
    </reaction>
</comment>
<comment type="pathway">
    <text evidence="1 6 7">Amino-acid biosynthesis; L-histidine biosynthesis; L-histidine from 5-phospho-alpha-D-ribose 1-diphosphate: step 6/9.</text>
</comment>
<dbReference type="PROSITE" id="PS00955">
    <property type="entry name" value="IGP_DEHYDRATASE_2"/>
    <property type="match status" value="1"/>
</dbReference>
<evidence type="ECO:0000313" key="9">
    <source>
        <dbReference type="Proteomes" id="UP000185669"/>
    </source>
</evidence>
<keyword evidence="5 6" id="KW-0456">Lyase</keyword>
<evidence type="ECO:0000256" key="1">
    <source>
        <dbReference type="ARBA" id="ARBA00005047"/>
    </source>
</evidence>
<dbReference type="PANTHER" id="PTHR23133">
    <property type="entry name" value="IMIDAZOLEGLYCEROL-PHOSPHATE DEHYDRATASE HIS7"/>
    <property type="match status" value="1"/>
</dbReference>
<name>A0A1N6WTM1_9FIRM</name>
<dbReference type="FunFam" id="3.30.230.40:FF:000001">
    <property type="entry name" value="Imidazoleglycerol-phosphate dehydratase HisB"/>
    <property type="match status" value="1"/>
</dbReference>
<dbReference type="STRING" id="56779.SAMN05421834_11061"/>
<dbReference type="InterPro" id="IPR020565">
    <property type="entry name" value="ImidazoleglycerP_deHydtase_CS"/>
</dbReference>
<dbReference type="InterPro" id="IPR020568">
    <property type="entry name" value="Ribosomal_Su5_D2-typ_SF"/>
</dbReference>
<dbReference type="InterPro" id="IPR038494">
    <property type="entry name" value="IGPD_sf"/>
</dbReference>
<dbReference type="NCBIfam" id="NF002109">
    <property type="entry name" value="PRK00951.1-5"/>
    <property type="match status" value="1"/>
</dbReference>